<evidence type="ECO:0000256" key="3">
    <source>
        <dbReference type="ARBA" id="ARBA00023163"/>
    </source>
</evidence>
<dbReference type="PANTHER" id="PTHR43280:SF28">
    <property type="entry name" value="HTH-TYPE TRANSCRIPTIONAL ACTIVATOR RHAS"/>
    <property type="match status" value="1"/>
</dbReference>
<dbReference type="InterPro" id="IPR014710">
    <property type="entry name" value="RmlC-like_jellyroll"/>
</dbReference>
<dbReference type="Pfam" id="PF02311">
    <property type="entry name" value="AraC_binding"/>
    <property type="match status" value="1"/>
</dbReference>
<feature type="domain" description="HTH araC/xylS-type" evidence="4">
    <location>
        <begin position="196"/>
        <end position="294"/>
    </location>
</feature>
<dbReference type="Gene3D" id="2.60.120.10">
    <property type="entry name" value="Jelly Rolls"/>
    <property type="match status" value="1"/>
</dbReference>
<reference evidence="5 6" key="1">
    <citation type="submission" date="2015-09" db="EMBL/GenBank/DDBJ databases">
        <authorList>
            <consortium name="Pathogen Informatics"/>
        </authorList>
    </citation>
    <scope>NUCLEOTIDE SEQUENCE [LARGE SCALE GENOMIC DNA]</scope>
    <source>
        <strain evidence="5 6">2789STDY5834876</strain>
    </source>
</reference>
<dbReference type="SUPFAM" id="SSF51215">
    <property type="entry name" value="Regulatory protein AraC"/>
    <property type="match status" value="1"/>
</dbReference>
<accession>A0A174JQZ8</accession>
<dbReference type="OrthoDB" id="9778008at2"/>
<dbReference type="Proteomes" id="UP000095544">
    <property type="component" value="Unassembled WGS sequence"/>
</dbReference>
<protein>
    <submittedName>
        <fullName evidence="5">Uncharacterized HTH-type transcriptional regulator ypdC</fullName>
    </submittedName>
</protein>
<keyword evidence="2" id="KW-0238">DNA-binding</keyword>
<keyword evidence="1" id="KW-0805">Transcription regulation</keyword>
<dbReference type="SMART" id="SM00342">
    <property type="entry name" value="HTH_ARAC"/>
    <property type="match status" value="1"/>
</dbReference>
<evidence type="ECO:0000259" key="4">
    <source>
        <dbReference type="PROSITE" id="PS01124"/>
    </source>
</evidence>
<evidence type="ECO:0000256" key="1">
    <source>
        <dbReference type="ARBA" id="ARBA00023015"/>
    </source>
</evidence>
<dbReference type="PROSITE" id="PS01124">
    <property type="entry name" value="HTH_ARAC_FAMILY_2"/>
    <property type="match status" value="1"/>
</dbReference>
<evidence type="ECO:0000256" key="2">
    <source>
        <dbReference type="ARBA" id="ARBA00023125"/>
    </source>
</evidence>
<dbReference type="GO" id="GO:0043565">
    <property type="term" value="F:sequence-specific DNA binding"/>
    <property type="evidence" value="ECO:0007669"/>
    <property type="project" value="InterPro"/>
</dbReference>
<organism evidence="5 6">
    <name type="scientific">Faecalicatena contorta</name>
    <dbReference type="NCBI Taxonomy" id="39482"/>
    <lineage>
        <taxon>Bacteria</taxon>
        <taxon>Bacillati</taxon>
        <taxon>Bacillota</taxon>
        <taxon>Clostridia</taxon>
        <taxon>Lachnospirales</taxon>
        <taxon>Lachnospiraceae</taxon>
        <taxon>Faecalicatena</taxon>
    </lineage>
</organism>
<evidence type="ECO:0000313" key="6">
    <source>
        <dbReference type="Proteomes" id="UP000095544"/>
    </source>
</evidence>
<dbReference type="InterPro" id="IPR018060">
    <property type="entry name" value="HTH_AraC"/>
</dbReference>
<keyword evidence="3" id="KW-0804">Transcription</keyword>
<dbReference type="PRINTS" id="PR00032">
    <property type="entry name" value="HTHARAC"/>
</dbReference>
<name>A0A174JQZ8_9FIRM</name>
<dbReference type="CDD" id="cd02208">
    <property type="entry name" value="cupin_RmlC-like"/>
    <property type="match status" value="1"/>
</dbReference>
<dbReference type="InterPro" id="IPR037923">
    <property type="entry name" value="HTH-like"/>
</dbReference>
<dbReference type="STRING" id="39482.ERS852491_03987"/>
<dbReference type="InterPro" id="IPR003313">
    <property type="entry name" value="AraC-bd"/>
</dbReference>
<dbReference type="RefSeq" id="WP_055154775.1">
    <property type="nucleotide sequence ID" value="NZ_CYZU01000049.1"/>
</dbReference>
<evidence type="ECO:0000313" key="5">
    <source>
        <dbReference type="EMBL" id="CUP00586.1"/>
    </source>
</evidence>
<dbReference type="InterPro" id="IPR020449">
    <property type="entry name" value="Tscrpt_reg_AraC-type_HTH"/>
</dbReference>
<dbReference type="PANTHER" id="PTHR43280">
    <property type="entry name" value="ARAC-FAMILY TRANSCRIPTIONAL REGULATOR"/>
    <property type="match status" value="1"/>
</dbReference>
<dbReference type="SUPFAM" id="SSF46689">
    <property type="entry name" value="Homeodomain-like"/>
    <property type="match status" value="2"/>
</dbReference>
<proteinExistence type="predicted"/>
<dbReference type="Gene3D" id="1.10.10.60">
    <property type="entry name" value="Homeodomain-like"/>
    <property type="match status" value="2"/>
</dbReference>
<dbReference type="GO" id="GO:0003700">
    <property type="term" value="F:DNA-binding transcription factor activity"/>
    <property type="evidence" value="ECO:0007669"/>
    <property type="project" value="InterPro"/>
</dbReference>
<sequence length="298" mass="34524">MAKVTLDLMHDASEIVHYDTAGIPLYIRTGNLDHYPDKRALCHWHEDIEFIRILKGRMNYSINGKKILLNENDCLMVNAKQMHYGYSQNQQNCIFICILIHPRLLTANQLLNQKYFAPILDNSCLEYLHFRPQDALHHEMIALLDQTMRRKEQAFPGYELEVAGSMLLMWSRLLSLPQMASQAPEVRPDSDLTIQKDMVSFIYQNYAEKLTLGDIAAAGNVSRSKCCIIFKLYLQQSPIDFLNHYRLEVSCSLLKTTALRITQIATACGFNHLSYYSKIFMQNYGCTPNEFRKRNRAE</sequence>
<dbReference type="AlphaFoldDB" id="A0A174JQZ8"/>
<dbReference type="InterPro" id="IPR009057">
    <property type="entry name" value="Homeodomain-like_sf"/>
</dbReference>
<dbReference type="Pfam" id="PF12833">
    <property type="entry name" value="HTH_18"/>
    <property type="match status" value="1"/>
</dbReference>
<gene>
    <name evidence="5" type="primary">ypdC_3</name>
    <name evidence="5" type="ORF">ERS852491_03987</name>
</gene>
<dbReference type="EMBL" id="CYZU01000049">
    <property type="protein sequence ID" value="CUP00586.1"/>
    <property type="molecule type" value="Genomic_DNA"/>
</dbReference>